<keyword evidence="4" id="KW-0067">ATP-binding</keyword>
<dbReference type="OrthoDB" id="5836549at2759"/>
<feature type="compositionally biased region" description="Acidic residues" evidence="5">
    <location>
        <begin position="287"/>
        <end position="300"/>
    </location>
</feature>
<dbReference type="EMBL" id="JAICCE010000019">
    <property type="protein sequence ID" value="KAG9264202.1"/>
    <property type="molecule type" value="Genomic_DNA"/>
</dbReference>
<sequence>MAAVQRFFNSTMPFSDAKDQQKIVGCHYPMPEPHAAGTAGKNELHKQILGTALLKAIYQGTAKQVGTGSLGTEKSSFIAQAECESQDSQEFCPNTRLQNNIYSEVSTSLSCTQRSASRRRPRKKRRKRRQRQGEREGQRPDEERERVRERRLTGVPEQDSGEVGQCIYSSQSSSSYSSTSSSSSRSRAVSTESLSVQETAQPHHNLHSTPLSSPHCPHWRPLQSQPSCDLYGQECQSSVDSSLVSETECQLAVQGLRNYVTNAERCYAPAFAREMVKEEEERQQQQEAEDEEEEWEENDTNEGILFEKKLNPKNYEYREGTDYEVYGLIKQGSYGDVYSIRDKSSGFICAAKKVPLKGFSSEEVGSWSALKAPHVVELFGFVREGASVILFMDRKPGCLGQLLKERGRLPEDLSLHYLHQVLGALEHLHKRHILHLDIKVDNVLLSEDGKDAFLCDFGESERLDHHGFSPYKGLKGTETHMAPEVARGDQRCAKADVWSSCCMLLHMLNGCQPWIRYYSHPLCLKIAEEPPPLREIPADCSSYTADAIKRGLQKDPSQRSSAKDLRLLTAKALKQLGGLHSPAKGGAYQKPIEKPERRDPAPLSRSSVQQWMGSEQKRREGAGARAGLENTSTSDDEPEEVVSEEEEPEEEEDDGDEEQEDRINRRNKRCPPQASTLYIHPPNPEPSELTEQELQLRKLERDFFLSSLSQPHSAELQEQLLSCLGSDCPSAREPWEKKDSGRWSVGPGDDLSSGVFSYNSQSDGQSFSMDWLVPAHQPPPRCFEGVDVCIRDFNGRCFRIRETPRVKVGHIAVGISDQISENVFSLQGEDGSLVPHDKEVQETGLFLRCVPAPDCSHAPCCRRAPSCRHPPCCKTPWSWRVRDGVLESKD</sequence>
<gene>
    <name evidence="7" type="primary">MAP3K14</name>
    <name evidence="7" type="ORF">AMEX_G22457</name>
</gene>
<feature type="compositionally biased region" description="Acidic residues" evidence="5">
    <location>
        <begin position="634"/>
        <end position="660"/>
    </location>
</feature>
<feature type="compositionally biased region" description="Basic and acidic residues" evidence="5">
    <location>
        <begin position="591"/>
        <end position="600"/>
    </location>
</feature>
<dbReference type="AlphaFoldDB" id="A0A8T2L2S0"/>
<feature type="region of interest" description="Disordered" evidence="5">
    <location>
        <begin position="576"/>
        <end position="691"/>
    </location>
</feature>
<dbReference type="Proteomes" id="UP000752171">
    <property type="component" value="Unassembled WGS sequence"/>
</dbReference>
<protein>
    <submittedName>
        <fullName evidence="7">Mitogen-activated protein kinase kinase kinase 14-like</fullName>
    </submittedName>
</protein>
<evidence type="ECO:0000313" key="8">
    <source>
        <dbReference type="Proteomes" id="UP000752171"/>
    </source>
</evidence>
<keyword evidence="3 7" id="KW-0418">Kinase</keyword>
<evidence type="ECO:0000256" key="2">
    <source>
        <dbReference type="ARBA" id="ARBA00022741"/>
    </source>
</evidence>
<feature type="domain" description="Protein kinase" evidence="6">
    <location>
        <begin position="323"/>
        <end position="573"/>
    </location>
</feature>
<evidence type="ECO:0000313" key="7">
    <source>
        <dbReference type="EMBL" id="KAG9264202.1"/>
    </source>
</evidence>
<comment type="caution">
    <text evidence="7">The sequence shown here is derived from an EMBL/GenBank/DDBJ whole genome shotgun (WGS) entry which is preliminary data.</text>
</comment>
<feature type="compositionally biased region" description="Polar residues" evidence="5">
    <location>
        <begin position="196"/>
        <end position="212"/>
    </location>
</feature>
<evidence type="ECO:0000256" key="1">
    <source>
        <dbReference type="ARBA" id="ARBA00022679"/>
    </source>
</evidence>
<dbReference type="InterPro" id="IPR011009">
    <property type="entry name" value="Kinase-like_dom_sf"/>
</dbReference>
<dbReference type="PANTHER" id="PTHR48016">
    <property type="entry name" value="MAP KINASE KINASE KINASE SSK2-RELATED-RELATED"/>
    <property type="match status" value="1"/>
</dbReference>
<dbReference type="InterPro" id="IPR000719">
    <property type="entry name" value="Prot_kinase_dom"/>
</dbReference>
<dbReference type="FunFam" id="1.10.510.10:FF:000383">
    <property type="entry name" value="Mitogen-activated protein kinase kinase kinase 14"/>
    <property type="match status" value="1"/>
</dbReference>
<evidence type="ECO:0000259" key="6">
    <source>
        <dbReference type="PROSITE" id="PS50011"/>
    </source>
</evidence>
<dbReference type="Gene3D" id="3.30.200.20">
    <property type="entry name" value="Phosphorylase Kinase, domain 1"/>
    <property type="match status" value="1"/>
</dbReference>
<dbReference type="PANTHER" id="PTHR48016:SF9">
    <property type="entry name" value="MITOGEN-ACTIVATED PROTEIN KINASE KINASE KINASE 14"/>
    <property type="match status" value="1"/>
</dbReference>
<feature type="compositionally biased region" description="Basic residues" evidence="5">
    <location>
        <begin position="116"/>
        <end position="130"/>
    </location>
</feature>
<dbReference type="Pfam" id="PF00069">
    <property type="entry name" value="Pkinase"/>
    <property type="match status" value="1"/>
</dbReference>
<dbReference type="GO" id="GO:0005524">
    <property type="term" value="F:ATP binding"/>
    <property type="evidence" value="ECO:0007669"/>
    <property type="project" value="UniProtKB-KW"/>
</dbReference>
<accession>A0A8T2L2S0</accession>
<dbReference type="KEGG" id="amex:103043321"/>
<dbReference type="SMART" id="SM00220">
    <property type="entry name" value="S_TKc"/>
    <property type="match status" value="1"/>
</dbReference>
<name>A0A8T2L2S0_ASTMX</name>
<reference evidence="7 8" key="1">
    <citation type="submission" date="2021-07" db="EMBL/GenBank/DDBJ databases">
        <authorList>
            <person name="Imarazene B."/>
            <person name="Zahm M."/>
            <person name="Klopp C."/>
            <person name="Cabau C."/>
            <person name="Beille S."/>
            <person name="Jouanno E."/>
            <person name="Castinel A."/>
            <person name="Lluch J."/>
            <person name="Gil L."/>
            <person name="Kuchtly C."/>
            <person name="Lopez Roques C."/>
            <person name="Donnadieu C."/>
            <person name="Parrinello H."/>
            <person name="Journot L."/>
            <person name="Du K."/>
            <person name="Schartl M."/>
            <person name="Retaux S."/>
            <person name="Guiguen Y."/>
        </authorList>
    </citation>
    <scope>NUCLEOTIDE SEQUENCE [LARGE SCALE GENOMIC DNA]</scope>
    <source>
        <strain evidence="7">Pach_M1</strain>
        <tissue evidence="7">Testis</tissue>
    </source>
</reference>
<proteinExistence type="predicted"/>
<feature type="region of interest" description="Disordered" evidence="5">
    <location>
        <begin position="277"/>
        <end position="302"/>
    </location>
</feature>
<dbReference type="SUPFAM" id="SSF56112">
    <property type="entry name" value="Protein kinase-like (PK-like)"/>
    <property type="match status" value="1"/>
</dbReference>
<feature type="compositionally biased region" description="Basic and acidic residues" evidence="5">
    <location>
        <begin position="131"/>
        <end position="152"/>
    </location>
</feature>
<dbReference type="PROSITE" id="PS00108">
    <property type="entry name" value="PROTEIN_KINASE_ST"/>
    <property type="match status" value="1"/>
</dbReference>
<evidence type="ECO:0000256" key="3">
    <source>
        <dbReference type="ARBA" id="ARBA00022777"/>
    </source>
</evidence>
<keyword evidence="1" id="KW-0808">Transferase</keyword>
<dbReference type="InterPro" id="IPR050538">
    <property type="entry name" value="MAP_kinase_kinase_kinase"/>
</dbReference>
<dbReference type="PROSITE" id="PS50011">
    <property type="entry name" value="PROTEIN_KINASE_DOM"/>
    <property type="match status" value="1"/>
</dbReference>
<dbReference type="GO" id="GO:0007249">
    <property type="term" value="P:canonical NF-kappaB signal transduction"/>
    <property type="evidence" value="ECO:0007669"/>
    <property type="project" value="TreeGrafter"/>
</dbReference>
<evidence type="ECO:0000256" key="4">
    <source>
        <dbReference type="ARBA" id="ARBA00022840"/>
    </source>
</evidence>
<feature type="compositionally biased region" description="Polar residues" evidence="5">
    <location>
        <begin position="604"/>
        <end position="613"/>
    </location>
</feature>
<dbReference type="GO" id="GO:0004672">
    <property type="term" value="F:protein kinase activity"/>
    <property type="evidence" value="ECO:0007669"/>
    <property type="project" value="InterPro"/>
</dbReference>
<evidence type="ECO:0000256" key="5">
    <source>
        <dbReference type="SAM" id="MobiDB-lite"/>
    </source>
</evidence>
<feature type="region of interest" description="Disordered" evidence="5">
    <location>
        <begin position="108"/>
        <end position="217"/>
    </location>
</feature>
<organism evidence="7 8">
    <name type="scientific">Astyanax mexicanus</name>
    <name type="common">Blind cave fish</name>
    <name type="synonym">Astyanax fasciatus mexicanus</name>
    <dbReference type="NCBI Taxonomy" id="7994"/>
    <lineage>
        <taxon>Eukaryota</taxon>
        <taxon>Metazoa</taxon>
        <taxon>Chordata</taxon>
        <taxon>Craniata</taxon>
        <taxon>Vertebrata</taxon>
        <taxon>Euteleostomi</taxon>
        <taxon>Actinopterygii</taxon>
        <taxon>Neopterygii</taxon>
        <taxon>Teleostei</taxon>
        <taxon>Ostariophysi</taxon>
        <taxon>Characiformes</taxon>
        <taxon>Characoidei</taxon>
        <taxon>Acestrorhamphidae</taxon>
        <taxon>Acestrorhamphinae</taxon>
        <taxon>Astyanax</taxon>
    </lineage>
</organism>
<dbReference type="Gene3D" id="1.10.510.10">
    <property type="entry name" value="Transferase(Phosphotransferase) domain 1"/>
    <property type="match status" value="1"/>
</dbReference>
<keyword evidence="2" id="KW-0547">Nucleotide-binding</keyword>
<feature type="compositionally biased region" description="Low complexity" evidence="5">
    <location>
        <begin position="169"/>
        <end position="195"/>
    </location>
</feature>
<dbReference type="InterPro" id="IPR008271">
    <property type="entry name" value="Ser/Thr_kinase_AS"/>
</dbReference>